<dbReference type="EMBL" id="MG746602">
    <property type="protein sequence ID" value="AUO78893.1"/>
    <property type="molecule type" value="Genomic_DNA"/>
</dbReference>
<gene>
    <name evidence="1" type="ORF">vBKpnF48_268</name>
</gene>
<sequence length="74" mass="8048">MKTYQEFITEAKRQDDELPVVTKTFDGTLADFKKIPSDKLAKLTGSIGEKDGKVTFSARGSANLKKLLKAAGAE</sequence>
<dbReference type="Proteomes" id="UP000240294">
    <property type="component" value="Genome"/>
</dbReference>
<evidence type="ECO:0008006" key="3">
    <source>
        <dbReference type="Google" id="ProtNLM"/>
    </source>
</evidence>
<organism evidence="1 2">
    <name type="scientific">Klebsiella phage vB_Kpn_F48</name>
    <dbReference type="NCBI Taxonomy" id="2070028"/>
    <lineage>
        <taxon>Viruses</taxon>
        <taxon>Duplodnaviria</taxon>
        <taxon>Heunggongvirae</taxon>
        <taxon>Uroviricota</taxon>
        <taxon>Caudoviricetes</taxon>
        <taxon>Marfavirus</taxon>
        <taxon>Marfavirus F48</taxon>
    </lineage>
</organism>
<proteinExistence type="predicted"/>
<accession>A0A2I6UFX0</accession>
<evidence type="ECO:0000313" key="1">
    <source>
        <dbReference type="EMBL" id="AUO78893.1"/>
    </source>
</evidence>
<reference evidence="2" key="1">
    <citation type="submission" date="2018-01" db="EMBL/GenBank/DDBJ databases">
        <title>Direct submission.</title>
        <authorList>
            <person name="Ciacci N."/>
        </authorList>
    </citation>
    <scope>NUCLEOTIDE SEQUENCE [LARGE SCALE GENOMIC DNA]</scope>
</reference>
<evidence type="ECO:0000313" key="2">
    <source>
        <dbReference type="Proteomes" id="UP000240294"/>
    </source>
</evidence>
<protein>
    <recommendedName>
        <fullName evidence="3">Internal head protein</fullName>
    </recommendedName>
</protein>
<keyword evidence="2" id="KW-1185">Reference proteome</keyword>
<name>A0A2I6UFX0_9CAUD</name>